<dbReference type="Proteomes" id="UP000589896">
    <property type="component" value="Unassembled WGS sequence"/>
</dbReference>
<protein>
    <submittedName>
        <fullName evidence="1">Uncharacterized protein</fullName>
    </submittedName>
</protein>
<keyword evidence="2" id="KW-1185">Reference proteome</keyword>
<accession>A0A7Z0QNY0</accession>
<organism evidence="1 2">
    <name type="scientific">Luteimonas deserti</name>
    <dbReference type="NCBI Taxonomy" id="2752306"/>
    <lineage>
        <taxon>Bacteria</taxon>
        <taxon>Pseudomonadati</taxon>
        <taxon>Pseudomonadota</taxon>
        <taxon>Gammaproteobacteria</taxon>
        <taxon>Lysobacterales</taxon>
        <taxon>Lysobacteraceae</taxon>
        <taxon>Luteimonas</taxon>
    </lineage>
</organism>
<reference evidence="1 2" key="1">
    <citation type="submission" date="2020-07" db="EMBL/GenBank/DDBJ databases">
        <title>isolation of Luteimonas sp. SJ-16.</title>
        <authorList>
            <person name="Huang X.-X."/>
            <person name="Xu L."/>
            <person name="Sun J.-Q."/>
        </authorList>
    </citation>
    <scope>NUCLEOTIDE SEQUENCE [LARGE SCALE GENOMIC DNA]</scope>
    <source>
        <strain evidence="1 2">SJ-16</strain>
    </source>
</reference>
<sequence length="123" mass="12897">MTDFNYTFTANITTNAVNRGEEAAAAGGGGKGWLAALAGALGGMLGDRAVKMETMMEKLNDLNAELDGLGENDQAGREQNTREFQTTLTAFQAESQMFSILSNASSTALKSIGEGVTAVARKQ</sequence>
<evidence type="ECO:0000313" key="1">
    <source>
        <dbReference type="EMBL" id="NYZ62109.1"/>
    </source>
</evidence>
<dbReference type="RefSeq" id="WP_180544322.1">
    <property type="nucleotide sequence ID" value="NZ_JACCJZ010000010.1"/>
</dbReference>
<gene>
    <name evidence="1" type="ORF">H0E82_04930</name>
</gene>
<name>A0A7Z0QNY0_9GAMM</name>
<dbReference type="EMBL" id="JACCJZ010000010">
    <property type="protein sequence ID" value="NYZ62109.1"/>
    <property type="molecule type" value="Genomic_DNA"/>
</dbReference>
<proteinExistence type="predicted"/>
<evidence type="ECO:0000313" key="2">
    <source>
        <dbReference type="Proteomes" id="UP000589896"/>
    </source>
</evidence>
<comment type="caution">
    <text evidence="1">The sequence shown here is derived from an EMBL/GenBank/DDBJ whole genome shotgun (WGS) entry which is preliminary data.</text>
</comment>
<dbReference type="AlphaFoldDB" id="A0A7Z0QNY0"/>